<feature type="transmembrane region" description="Helical" evidence="5">
    <location>
        <begin position="289"/>
        <end position="307"/>
    </location>
</feature>
<feature type="transmembrane region" description="Helical" evidence="5">
    <location>
        <begin position="382"/>
        <end position="410"/>
    </location>
</feature>
<evidence type="ECO:0000256" key="5">
    <source>
        <dbReference type="SAM" id="Phobius"/>
    </source>
</evidence>
<gene>
    <name evidence="7" type="ORF">DWE98_17865</name>
</gene>
<accession>A0A370L3T8</accession>
<reference evidence="8" key="1">
    <citation type="submission" date="2018-07" db="EMBL/GenBank/DDBJ databases">
        <authorList>
            <person name="Safronova V.I."/>
            <person name="Chirak E.R."/>
            <person name="Sazanova A.L."/>
        </authorList>
    </citation>
    <scope>NUCLEOTIDE SEQUENCE [LARGE SCALE GENOMIC DNA]</scope>
    <source>
        <strain evidence="8">RCAM04685</strain>
    </source>
</reference>
<dbReference type="InterPro" id="IPR036513">
    <property type="entry name" value="STAS_dom_sf"/>
</dbReference>
<dbReference type="InterPro" id="IPR011547">
    <property type="entry name" value="SLC26A/SulP_dom"/>
</dbReference>
<feature type="domain" description="STAS" evidence="6">
    <location>
        <begin position="438"/>
        <end position="552"/>
    </location>
</feature>
<keyword evidence="8" id="KW-1185">Reference proteome</keyword>
<dbReference type="InterPro" id="IPR002645">
    <property type="entry name" value="STAS_dom"/>
</dbReference>
<dbReference type="Gene3D" id="3.30.750.24">
    <property type="entry name" value="STAS domain"/>
    <property type="match status" value="1"/>
</dbReference>
<protein>
    <submittedName>
        <fullName evidence="7">SulP family inorganic anion transporter</fullName>
    </submittedName>
</protein>
<feature type="transmembrane region" description="Helical" evidence="5">
    <location>
        <begin position="132"/>
        <end position="151"/>
    </location>
</feature>
<keyword evidence="4 5" id="KW-0472">Membrane</keyword>
<dbReference type="CDD" id="cd07042">
    <property type="entry name" value="STAS_SulP_like_sulfate_transporter"/>
    <property type="match status" value="1"/>
</dbReference>
<proteinExistence type="predicted"/>
<dbReference type="GO" id="GO:0016020">
    <property type="term" value="C:membrane"/>
    <property type="evidence" value="ECO:0007669"/>
    <property type="project" value="UniProtKB-SubCell"/>
</dbReference>
<dbReference type="SUPFAM" id="SSF52091">
    <property type="entry name" value="SpoIIaa-like"/>
    <property type="match status" value="1"/>
</dbReference>
<feature type="transmembrane region" description="Helical" evidence="5">
    <location>
        <begin position="327"/>
        <end position="347"/>
    </location>
</feature>
<evidence type="ECO:0000256" key="4">
    <source>
        <dbReference type="ARBA" id="ARBA00023136"/>
    </source>
</evidence>
<keyword evidence="2 5" id="KW-0812">Transmembrane</keyword>
<dbReference type="Proteomes" id="UP000255207">
    <property type="component" value="Unassembled WGS sequence"/>
</dbReference>
<organism evidence="7 8">
    <name type="scientific">Bosea caraganae</name>
    <dbReference type="NCBI Taxonomy" id="2763117"/>
    <lineage>
        <taxon>Bacteria</taxon>
        <taxon>Pseudomonadati</taxon>
        <taxon>Pseudomonadota</taxon>
        <taxon>Alphaproteobacteria</taxon>
        <taxon>Hyphomicrobiales</taxon>
        <taxon>Boseaceae</taxon>
        <taxon>Bosea</taxon>
    </lineage>
</organism>
<feature type="transmembrane region" description="Helical" evidence="5">
    <location>
        <begin position="354"/>
        <end position="376"/>
    </location>
</feature>
<feature type="transmembrane region" description="Helical" evidence="5">
    <location>
        <begin position="171"/>
        <end position="196"/>
    </location>
</feature>
<dbReference type="AlphaFoldDB" id="A0A370L3T8"/>
<dbReference type="EMBL" id="QQTP01000009">
    <property type="protein sequence ID" value="RDJ23112.1"/>
    <property type="molecule type" value="Genomic_DNA"/>
</dbReference>
<dbReference type="PROSITE" id="PS50801">
    <property type="entry name" value="STAS"/>
    <property type="match status" value="1"/>
</dbReference>
<evidence type="ECO:0000313" key="8">
    <source>
        <dbReference type="Proteomes" id="UP000255207"/>
    </source>
</evidence>
<keyword evidence="3 5" id="KW-1133">Transmembrane helix</keyword>
<dbReference type="GO" id="GO:0055085">
    <property type="term" value="P:transmembrane transport"/>
    <property type="evidence" value="ECO:0007669"/>
    <property type="project" value="InterPro"/>
</dbReference>
<feature type="transmembrane region" description="Helical" evidence="5">
    <location>
        <begin position="249"/>
        <end position="269"/>
    </location>
</feature>
<dbReference type="Pfam" id="PF01740">
    <property type="entry name" value="STAS"/>
    <property type="match status" value="1"/>
</dbReference>
<feature type="transmembrane region" description="Helical" evidence="5">
    <location>
        <begin position="203"/>
        <end position="220"/>
    </location>
</feature>
<evidence type="ECO:0000259" key="6">
    <source>
        <dbReference type="PROSITE" id="PS50801"/>
    </source>
</evidence>
<evidence type="ECO:0000313" key="7">
    <source>
        <dbReference type="EMBL" id="RDJ23112.1"/>
    </source>
</evidence>
<sequence>MEPPARATMKPALGGMLRRDGLSRDIVAGLTLAAITIPEQMATARLGGFEPQLGFLAFVAATIGFALFGASRLLTAGADSTITPIFAGALATLAASGVNLGTTAPLLALFVGALLVIGGLLRLGWVADLLSTPVVTGFLAGISLHILVSQLPGLFGVPGGGHEVVGQLQAIYAHAGAINPISTAIGLGVLVIMLVCERISARLPGALIALALATVAVPLFNLEARGVAVLGALPAAVPRLPGFALDWGVIRQLLPLALVLCLIVMMQGAAVSRSFRDPDGGDANVDRDFLGLGAANLFAGLAGAFPVNASPPRTAVVSETGGSTQRGALLAAAIILALALAGGSLLAKVPQAALAGVLLFVAQRIFRLGTILAIARQAPAEFALIVLTALGIVLLPIEAGVAIGIGISLLHGVWMTTRSRPIEFGKIAGTTIWWPPEQGRPLEPVPDVLVVGFQAPLLFANANSFRQAMLALLESRRPAILVLEASGVAAIDYTAAQALGDVVRGCRAQGVAFAVARLESVRARAALQRLGIMAEIGPDHLFHSVEEAVIALRATLPTEAGKP</sequence>
<comment type="subcellular location">
    <subcellularLocation>
        <location evidence="1">Membrane</location>
        <topology evidence="1">Multi-pass membrane protein</topology>
    </subcellularLocation>
</comment>
<evidence type="ECO:0000256" key="2">
    <source>
        <dbReference type="ARBA" id="ARBA00022692"/>
    </source>
</evidence>
<name>A0A370L3T8_9HYPH</name>
<comment type="caution">
    <text evidence="7">The sequence shown here is derived from an EMBL/GenBank/DDBJ whole genome shotgun (WGS) entry which is preliminary data.</text>
</comment>
<feature type="transmembrane region" description="Helical" evidence="5">
    <location>
        <begin position="81"/>
        <end position="100"/>
    </location>
</feature>
<feature type="transmembrane region" description="Helical" evidence="5">
    <location>
        <begin position="106"/>
        <end position="125"/>
    </location>
</feature>
<evidence type="ECO:0000256" key="3">
    <source>
        <dbReference type="ARBA" id="ARBA00022989"/>
    </source>
</evidence>
<dbReference type="Pfam" id="PF00916">
    <property type="entry name" value="Sulfate_transp"/>
    <property type="match status" value="1"/>
</dbReference>
<evidence type="ECO:0000256" key="1">
    <source>
        <dbReference type="ARBA" id="ARBA00004141"/>
    </source>
</evidence>
<dbReference type="PANTHER" id="PTHR11814">
    <property type="entry name" value="SULFATE TRANSPORTER"/>
    <property type="match status" value="1"/>
</dbReference>
<dbReference type="OrthoDB" id="9769739at2"/>
<feature type="transmembrane region" description="Helical" evidence="5">
    <location>
        <begin position="54"/>
        <end position="74"/>
    </location>
</feature>
<dbReference type="InterPro" id="IPR001902">
    <property type="entry name" value="SLC26A/SulP_fam"/>
</dbReference>